<evidence type="ECO:0000259" key="1">
    <source>
        <dbReference type="Pfam" id="PF18146"/>
    </source>
</evidence>
<feature type="domain" description="CinA KH" evidence="1">
    <location>
        <begin position="74"/>
        <end position="145"/>
    </location>
</feature>
<dbReference type="EMBL" id="BART01013840">
    <property type="protein sequence ID" value="GAG81763.1"/>
    <property type="molecule type" value="Genomic_DNA"/>
</dbReference>
<protein>
    <recommendedName>
        <fullName evidence="1">CinA KH domain-containing protein</fullName>
    </recommendedName>
</protein>
<dbReference type="InterPro" id="IPR036425">
    <property type="entry name" value="MoaB/Mog-like_dom_sf"/>
</dbReference>
<dbReference type="PANTHER" id="PTHR13939">
    <property type="entry name" value="NICOTINAMIDE-NUCLEOTIDE AMIDOHYDROLASE PNCC"/>
    <property type="match status" value="1"/>
</dbReference>
<reference evidence="2" key="1">
    <citation type="journal article" date="2014" name="Front. Microbiol.">
        <title>High frequency of phylogenetically diverse reductive dehalogenase-homologous genes in deep subseafloor sedimentary metagenomes.</title>
        <authorList>
            <person name="Kawai M."/>
            <person name="Futagami T."/>
            <person name="Toyoda A."/>
            <person name="Takaki Y."/>
            <person name="Nishi S."/>
            <person name="Hori S."/>
            <person name="Arai W."/>
            <person name="Tsubouchi T."/>
            <person name="Morono Y."/>
            <person name="Uchiyama I."/>
            <person name="Ito T."/>
            <person name="Fujiyama A."/>
            <person name="Inagaki F."/>
            <person name="Takami H."/>
        </authorList>
    </citation>
    <scope>NUCLEOTIDE SEQUENCE</scope>
    <source>
        <strain evidence="2">Expedition CK06-06</strain>
    </source>
</reference>
<feature type="non-terminal residue" evidence="2">
    <location>
        <position position="1"/>
    </location>
</feature>
<accession>X1BC99</accession>
<organism evidence="2">
    <name type="scientific">marine sediment metagenome</name>
    <dbReference type="NCBI Taxonomy" id="412755"/>
    <lineage>
        <taxon>unclassified sequences</taxon>
        <taxon>metagenomes</taxon>
        <taxon>ecological metagenomes</taxon>
    </lineage>
</organism>
<dbReference type="Gene3D" id="3.40.980.10">
    <property type="entry name" value="MoaB/Mog-like domain"/>
    <property type="match status" value="1"/>
</dbReference>
<dbReference type="Pfam" id="PF18146">
    <property type="entry name" value="CinA_KH"/>
    <property type="match status" value="1"/>
</dbReference>
<dbReference type="PANTHER" id="PTHR13939:SF0">
    <property type="entry name" value="NMN AMIDOHYDROLASE-LIKE PROTEIN YFAY"/>
    <property type="match status" value="1"/>
</dbReference>
<dbReference type="Gene3D" id="3.30.70.2860">
    <property type="match status" value="1"/>
</dbReference>
<dbReference type="InterPro" id="IPR041424">
    <property type="entry name" value="CinA_KH"/>
</dbReference>
<sequence length="207" mass="22315">RTPTENNKRQAYVPQGANPIENPVGTAPAFIVESNSCAIIALPGVPREMEYLMEHTIIPYLRSRLDLRSVIKARLIHTAGVGESQIDDVIGDLELLDNPTVGLAAHSGQVDVRITAKAETIVQADALIKGIEQEVHQRLGDWIYGADQETLEQVALDHLDSIGWRLAVVEAGLKGEFIKRLASASGPFIGGEALTRGLSDDDLGSGF</sequence>
<feature type="non-terminal residue" evidence="2">
    <location>
        <position position="207"/>
    </location>
</feature>
<comment type="caution">
    <text evidence="2">The sequence shown here is derived from an EMBL/GenBank/DDBJ whole genome shotgun (WGS) entry which is preliminary data.</text>
</comment>
<proteinExistence type="predicted"/>
<dbReference type="InterPro" id="IPR050101">
    <property type="entry name" value="CinA"/>
</dbReference>
<evidence type="ECO:0000313" key="2">
    <source>
        <dbReference type="EMBL" id="GAG81763.1"/>
    </source>
</evidence>
<name>X1BC99_9ZZZZ</name>
<dbReference type="AlphaFoldDB" id="X1BC99"/>
<dbReference type="SUPFAM" id="SSF53218">
    <property type="entry name" value="Molybdenum cofactor biosynthesis proteins"/>
    <property type="match status" value="1"/>
</dbReference>
<gene>
    <name evidence="2" type="ORF">S01H4_28041</name>
</gene>